<evidence type="ECO:0000313" key="2">
    <source>
        <dbReference type="Proteomes" id="UP001057402"/>
    </source>
</evidence>
<protein>
    <submittedName>
        <fullName evidence="1">Uncharacterized protein</fullName>
    </submittedName>
</protein>
<evidence type="ECO:0000313" key="1">
    <source>
        <dbReference type="EMBL" id="KAI4312773.1"/>
    </source>
</evidence>
<sequence>MASVHSDPRSCILPPRLHVLAVDHDLAALHILENMLLHCSYQVTTCHSAEDALYLLRENHARYDILITEIRLPGISGFQLLEEALKLSNLPVIVFSTNLDHDTVKQVICSGASYVLSKPISMDILKVIWQLAYHNKQTIDIWEVGSVDIVASIKGSEEKRDATGISKKKQRYSWTKERHNLFIEALKVLGNDRAVPSKICKYMQSRRKDPYLSRHVIASHLQKFREMKSEKQSESPASDAPYWRNTVQHTLPLMSSGTSSPYWMQTQMQMQTQSHISPAVGYIQPACIDPDTLYRDFFQMADDELSPLGISYDVEPPPY</sequence>
<organism evidence="1 2">
    <name type="scientific">Melastoma candidum</name>
    <dbReference type="NCBI Taxonomy" id="119954"/>
    <lineage>
        <taxon>Eukaryota</taxon>
        <taxon>Viridiplantae</taxon>
        <taxon>Streptophyta</taxon>
        <taxon>Embryophyta</taxon>
        <taxon>Tracheophyta</taxon>
        <taxon>Spermatophyta</taxon>
        <taxon>Magnoliopsida</taxon>
        <taxon>eudicotyledons</taxon>
        <taxon>Gunneridae</taxon>
        <taxon>Pentapetalae</taxon>
        <taxon>rosids</taxon>
        <taxon>malvids</taxon>
        <taxon>Myrtales</taxon>
        <taxon>Melastomataceae</taxon>
        <taxon>Melastomatoideae</taxon>
        <taxon>Melastomateae</taxon>
        <taxon>Melastoma</taxon>
    </lineage>
</organism>
<gene>
    <name evidence="1" type="ORF">MLD38_037567</name>
</gene>
<keyword evidence="2" id="KW-1185">Reference proteome</keyword>
<dbReference type="EMBL" id="CM042890">
    <property type="protein sequence ID" value="KAI4312773.1"/>
    <property type="molecule type" value="Genomic_DNA"/>
</dbReference>
<reference evidence="2" key="1">
    <citation type="journal article" date="2023" name="Front. Plant Sci.">
        <title>Chromosomal-level genome assembly of Melastoma candidum provides insights into trichome evolution.</title>
        <authorList>
            <person name="Zhong Y."/>
            <person name="Wu W."/>
            <person name="Sun C."/>
            <person name="Zou P."/>
            <person name="Liu Y."/>
            <person name="Dai S."/>
            <person name="Zhou R."/>
        </authorList>
    </citation>
    <scope>NUCLEOTIDE SEQUENCE [LARGE SCALE GENOMIC DNA]</scope>
</reference>
<comment type="caution">
    <text evidence="1">The sequence shown here is derived from an EMBL/GenBank/DDBJ whole genome shotgun (WGS) entry which is preliminary data.</text>
</comment>
<accession>A0ACB9LP41</accession>
<name>A0ACB9LP41_9MYRT</name>
<proteinExistence type="predicted"/>
<dbReference type="Proteomes" id="UP001057402">
    <property type="component" value="Chromosome 11"/>
</dbReference>